<dbReference type="EMBL" id="ASWL01000004">
    <property type="protein sequence ID" value="EOU20247.1"/>
    <property type="molecule type" value="Genomic_DNA"/>
</dbReference>
<reference evidence="17 19" key="2">
    <citation type="submission" date="2013-03" db="EMBL/GenBank/DDBJ databases">
        <title>The Genome Sequence of Enterococcus avium ATCC_14025 (PacBio/Illumina hybrid assembly).</title>
        <authorList>
            <consortium name="The Broad Institute Genomics Platform"/>
            <consortium name="The Broad Institute Genome Sequencing Center for Infectious Disease"/>
            <person name="Earl A."/>
            <person name="Russ C."/>
            <person name="Gilmore M."/>
            <person name="Surin D."/>
            <person name="Walker B."/>
            <person name="Young S."/>
            <person name="Zeng Q."/>
            <person name="Gargeya S."/>
            <person name="Fitzgerald M."/>
            <person name="Haas B."/>
            <person name="Abouelleil A."/>
            <person name="Allen A.W."/>
            <person name="Alvarado L."/>
            <person name="Arachchi H.M."/>
            <person name="Berlin A.M."/>
            <person name="Chapman S.B."/>
            <person name="Gainer-Dewar J."/>
            <person name="Goldberg J."/>
            <person name="Griggs A."/>
            <person name="Gujja S."/>
            <person name="Hansen M."/>
            <person name="Howarth C."/>
            <person name="Imamovic A."/>
            <person name="Ireland A."/>
            <person name="Larimer J."/>
            <person name="McCowan C."/>
            <person name="Murphy C."/>
            <person name="Pearson M."/>
            <person name="Poon T.W."/>
            <person name="Priest M."/>
            <person name="Roberts A."/>
            <person name="Saif S."/>
            <person name="Shea T."/>
            <person name="Sisk P."/>
            <person name="Sykes S."/>
            <person name="Wortman J."/>
            <person name="Nusbaum C."/>
            <person name="Birren B."/>
        </authorList>
    </citation>
    <scope>NUCLEOTIDE SEQUENCE [LARGE SCALE GENOMIC DNA]</scope>
    <source>
        <strain evidence="17 19">ATCC 14025</strain>
    </source>
</reference>
<organism evidence="17 19">
    <name type="scientific">Enterococcus avium ATCC 14025</name>
    <dbReference type="NCBI Taxonomy" id="1140002"/>
    <lineage>
        <taxon>Bacteria</taxon>
        <taxon>Bacillati</taxon>
        <taxon>Bacillota</taxon>
        <taxon>Bacilli</taxon>
        <taxon>Lactobacillales</taxon>
        <taxon>Enterococcaceae</taxon>
        <taxon>Enterococcus</taxon>
    </lineage>
</organism>
<evidence type="ECO:0000259" key="15">
    <source>
        <dbReference type="Pfam" id="PF13807"/>
    </source>
</evidence>
<feature type="domain" description="Polysaccharide chain length determinant N-terminal" evidence="14">
    <location>
        <begin position="4"/>
        <end position="92"/>
    </location>
</feature>
<reference evidence="16 18" key="1">
    <citation type="submission" date="2013-03" db="EMBL/GenBank/DDBJ databases">
        <title>The Genome Sequence of Enterococcus avium ATCC_14025 (Illumina only assembly).</title>
        <authorList>
            <consortium name="The Broad Institute Genomics Platform"/>
            <consortium name="The Broad Institute Genome Sequencing Center for Infectious Disease"/>
            <person name="Earl A."/>
            <person name="Russ C."/>
            <person name="Gilmore M."/>
            <person name="Surin D."/>
            <person name="Walker B."/>
            <person name="Young S."/>
            <person name="Zeng Q."/>
            <person name="Gargeya S."/>
            <person name="Fitzgerald M."/>
            <person name="Haas B."/>
            <person name="Abouelleil A."/>
            <person name="Allen A.W."/>
            <person name="Alvarado L."/>
            <person name="Arachchi H.M."/>
            <person name="Berlin A.M."/>
            <person name="Chapman S.B."/>
            <person name="Gainer-Dewar J."/>
            <person name="Goldberg J."/>
            <person name="Griggs A."/>
            <person name="Gujja S."/>
            <person name="Hansen M."/>
            <person name="Howarth C."/>
            <person name="Imamovic A."/>
            <person name="Ireland A."/>
            <person name="Larimer J."/>
            <person name="McCowan C."/>
            <person name="Murphy C."/>
            <person name="Pearson M."/>
            <person name="Poon T.W."/>
            <person name="Priest M."/>
            <person name="Roberts A."/>
            <person name="Saif S."/>
            <person name="Shea T."/>
            <person name="Sisk P."/>
            <person name="Sykes S."/>
            <person name="Wortman J."/>
            <person name="Nusbaum C."/>
            <person name="Birren B."/>
        </authorList>
    </citation>
    <scope>NUCLEOTIDE SEQUENCE [LARGE SCALE GENOMIC DNA]</scope>
    <source>
        <strain evidence="16 18">ATCC 14025</strain>
    </source>
</reference>
<accession>A0AAV3J2J7</accession>
<evidence type="ECO:0000256" key="1">
    <source>
        <dbReference type="ARBA" id="ARBA00004651"/>
    </source>
</evidence>
<evidence type="ECO:0000259" key="14">
    <source>
        <dbReference type="Pfam" id="PF02706"/>
    </source>
</evidence>
<sequence>MEQTISIKQLFELLRKRIGLIILGGLAGLLISGLLAFFILTPKYSSQAQLVVTLPQTETTNANDVNTNLQMINTYKDIITGDLVTKEVSEKLSSEYGLKMSTNDLKETIKVEQNQNSQMFSIIATSNSPRAAANISNTTAEIFKANAKDVLNVDRISIISQAVASSDPVFPNKKLTIAAGLLIGLMIGVFLAVALELLDRTVKESKTLTDEFGLTLLGNVPELTQKELNAKIRREPAPTITKREVPKKETDMTLDRRRRKRV</sequence>
<comment type="function">
    <text evidence="11">Required for CpsD phosphorylation. Involved in the regulation of capsular polysaccharide biosynthesis. May be part of a complex that directs the coordinated polymerization and export to the cell surface of the capsular polysaccharide.</text>
</comment>
<dbReference type="PANTHER" id="PTHR32309">
    <property type="entry name" value="TYROSINE-PROTEIN KINASE"/>
    <property type="match status" value="1"/>
</dbReference>
<comment type="caution">
    <text evidence="17">The sequence shown here is derived from an EMBL/GenBank/DDBJ whole genome shotgun (WGS) entry which is preliminary data.</text>
</comment>
<comment type="pathway">
    <text evidence="2">Capsule biogenesis; capsule polysaccharide biosynthesis.</text>
</comment>
<proteinExistence type="inferred from homology"/>
<evidence type="ECO:0000256" key="11">
    <source>
        <dbReference type="ARBA" id="ARBA00045736"/>
    </source>
</evidence>
<dbReference type="Proteomes" id="UP000014107">
    <property type="component" value="Unassembled WGS sequence"/>
</dbReference>
<keyword evidence="9 13" id="KW-0472">Membrane</keyword>
<dbReference type="GO" id="GO:0004713">
    <property type="term" value="F:protein tyrosine kinase activity"/>
    <property type="evidence" value="ECO:0007669"/>
    <property type="project" value="TreeGrafter"/>
</dbReference>
<comment type="subcellular location">
    <subcellularLocation>
        <location evidence="1">Cell membrane</location>
        <topology evidence="1">Multi-pass membrane protein</topology>
    </subcellularLocation>
</comment>
<dbReference type="Pfam" id="PF13807">
    <property type="entry name" value="GNVR"/>
    <property type="match status" value="1"/>
</dbReference>
<evidence type="ECO:0000256" key="13">
    <source>
        <dbReference type="SAM" id="Phobius"/>
    </source>
</evidence>
<dbReference type="InterPro" id="IPR032807">
    <property type="entry name" value="GNVR"/>
</dbReference>
<evidence type="ECO:0000313" key="17">
    <source>
        <dbReference type="EMBL" id="EOU20247.1"/>
    </source>
</evidence>
<dbReference type="InterPro" id="IPR050445">
    <property type="entry name" value="Bact_polysacc_biosynth/exp"/>
</dbReference>
<keyword evidence="8 13" id="KW-1133">Transmembrane helix</keyword>
<dbReference type="PANTHER" id="PTHR32309:SF13">
    <property type="entry name" value="FERRIC ENTEROBACTIN TRANSPORT PROTEIN FEPE"/>
    <property type="match status" value="1"/>
</dbReference>
<keyword evidence="7" id="KW-0972">Capsule biogenesis/degradation</keyword>
<dbReference type="InterPro" id="IPR003856">
    <property type="entry name" value="LPS_length_determ_N"/>
</dbReference>
<dbReference type="Pfam" id="PF02706">
    <property type="entry name" value="Wzz"/>
    <property type="match status" value="1"/>
</dbReference>
<dbReference type="Proteomes" id="UP000014104">
    <property type="component" value="Unassembled WGS sequence"/>
</dbReference>
<evidence type="ECO:0000313" key="19">
    <source>
        <dbReference type="Proteomes" id="UP000014107"/>
    </source>
</evidence>
<evidence type="ECO:0000313" key="16">
    <source>
        <dbReference type="EMBL" id="EOT42314.1"/>
    </source>
</evidence>
<evidence type="ECO:0000256" key="3">
    <source>
        <dbReference type="ARBA" id="ARBA00006683"/>
    </source>
</evidence>
<evidence type="ECO:0000256" key="4">
    <source>
        <dbReference type="ARBA" id="ARBA00020739"/>
    </source>
</evidence>
<evidence type="ECO:0000256" key="7">
    <source>
        <dbReference type="ARBA" id="ARBA00022903"/>
    </source>
</evidence>
<dbReference type="AlphaFoldDB" id="A0AAV3J2J7"/>
<dbReference type="GO" id="GO:0000271">
    <property type="term" value="P:polysaccharide biosynthetic process"/>
    <property type="evidence" value="ECO:0007669"/>
    <property type="project" value="UniProtKB-KW"/>
</dbReference>
<evidence type="ECO:0000256" key="10">
    <source>
        <dbReference type="ARBA" id="ARBA00023169"/>
    </source>
</evidence>
<dbReference type="GeneID" id="69567031"/>
<keyword evidence="10" id="KW-0270">Exopolysaccharide synthesis</keyword>
<gene>
    <name evidence="17" type="ORF">I570_02694</name>
    <name evidence="16" type="ORF">OMU_03237</name>
</gene>
<evidence type="ECO:0000256" key="9">
    <source>
        <dbReference type="ARBA" id="ARBA00023136"/>
    </source>
</evidence>
<dbReference type="RefSeq" id="WP_016181043.1">
    <property type="nucleotide sequence ID" value="NZ_KE136365.1"/>
</dbReference>
<dbReference type="GO" id="GO:0005886">
    <property type="term" value="C:plasma membrane"/>
    <property type="evidence" value="ECO:0007669"/>
    <property type="project" value="UniProtKB-SubCell"/>
</dbReference>
<keyword evidence="6 13" id="KW-0812">Transmembrane</keyword>
<dbReference type="EMBL" id="AHYV01000032">
    <property type="protein sequence ID" value="EOT42314.1"/>
    <property type="molecule type" value="Genomic_DNA"/>
</dbReference>
<comment type="similarity">
    <text evidence="3">Belongs to the CpsC/CapA family.</text>
</comment>
<keyword evidence="18" id="KW-1185">Reference proteome</keyword>
<protein>
    <recommendedName>
        <fullName evidence="4">Capsular polysaccharide biosynthesis protein CpsC</fullName>
    </recommendedName>
</protein>
<name>A0AAV3J2J7_ENTAV</name>
<feature type="domain" description="Tyrosine-protein kinase G-rich" evidence="15">
    <location>
        <begin position="150"/>
        <end position="193"/>
    </location>
</feature>
<feature type="transmembrane region" description="Helical" evidence="13">
    <location>
        <begin position="20"/>
        <end position="40"/>
    </location>
</feature>
<evidence type="ECO:0000256" key="5">
    <source>
        <dbReference type="ARBA" id="ARBA00022475"/>
    </source>
</evidence>
<feature type="region of interest" description="Disordered" evidence="12">
    <location>
        <begin position="236"/>
        <end position="262"/>
    </location>
</feature>
<evidence type="ECO:0000256" key="2">
    <source>
        <dbReference type="ARBA" id="ARBA00005132"/>
    </source>
</evidence>
<evidence type="ECO:0000313" key="18">
    <source>
        <dbReference type="Proteomes" id="UP000014104"/>
    </source>
</evidence>
<evidence type="ECO:0000256" key="12">
    <source>
        <dbReference type="SAM" id="MobiDB-lite"/>
    </source>
</evidence>
<evidence type="ECO:0000256" key="6">
    <source>
        <dbReference type="ARBA" id="ARBA00022692"/>
    </source>
</evidence>
<evidence type="ECO:0000256" key="8">
    <source>
        <dbReference type="ARBA" id="ARBA00022989"/>
    </source>
</evidence>
<feature type="compositionally biased region" description="Basic and acidic residues" evidence="12">
    <location>
        <begin position="236"/>
        <end position="255"/>
    </location>
</feature>
<feature type="transmembrane region" description="Helical" evidence="13">
    <location>
        <begin position="175"/>
        <end position="198"/>
    </location>
</feature>
<keyword evidence="5" id="KW-1003">Cell membrane</keyword>